<sequence length="228" mass="25303">MAPSAYSANTASTPTLTHQPHTAPFLARLAAFILHAPLPTVKSVLRSSSVCNSDSDSDSAFTSACASVNPNSKLLRSDAATSAMCQRLLRLLNELILKFPRADIPSPDTIPLALCLLYHYRMRRSDKAPVDAPCMLIAIAVHIAYKFLTNDFQYVNLQHWACPLELNRQGCLDAERMFLGAIDYRVWVGQEEYLELKGRFGLLWDQVFKKAARPVPPPFLLKGLGRMG</sequence>
<proteinExistence type="predicted"/>
<keyword evidence="2" id="KW-1185">Reference proteome</keyword>
<accession>A0A6A5K8Y1</accession>
<evidence type="ECO:0000313" key="2">
    <source>
        <dbReference type="Proteomes" id="UP000800040"/>
    </source>
</evidence>
<dbReference type="Gene3D" id="1.10.472.10">
    <property type="entry name" value="Cyclin-like"/>
    <property type="match status" value="1"/>
</dbReference>
<name>A0A6A5K8Y1_9PLEO</name>
<dbReference type="Proteomes" id="UP000800040">
    <property type="component" value="Unassembled WGS sequence"/>
</dbReference>
<dbReference type="EMBL" id="ML975305">
    <property type="protein sequence ID" value="KAF1834265.1"/>
    <property type="molecule type" value="Genomic_DNA"/>
</dbReference>
<dbReference type="OrthoDB" id="3677062at2759"/>
<dbReference type="AlphaFoldDB" id="A0A6A5K8Y1"/>
<evidence type="ECO:0000313" key="1">
    <source>
        <dbReference type="EMBL" id="KAF1834265.1"/>
    </source>
</evidence>
<organism evidence="1 2">
    <name type="scientific">Decorospora gaudefroyi</name>
    <dbReference type="NCBI Taxonomy" id="184978"/>
    <lineage>
        <taxon>Eukaryota</taxon>
        <taxon>Fungi</taxon>
        <taxon>Dikarya</taxon>
        <taxon>Ascomycota</taxon>
        <taxon>Pezizomycotina</taxon>
        <taxon>Dothideomycetes</taxon>
        <taxon>Pleosporomycetidae</taxon>
        <taxon>Pleosporales</taxon>
        <taxon>Pleosporineae</taxon>
        <taxon>Pleosporaceae</taxon>
        <taxon>Decorospora</taxon>
    </lineage>
</organism>
<protein>
    <submittedName>
        <fullName evidence="1">Uncharacterized protein</fullName>
    </submittedName>
</protein>
<reference evidence="1" key="1">
    <citation type="submission" date="2020-01" db="EMBL/GenBank/DDBJ databases">
        <authorList>
            <consortium name="DOE Joint Genome Institute"/>
            <person name="Haridas S."/>
            <person name="Albert R."/>
            <person name="Binder M."/>
            <person name="Bloem J."/>
            <person name="Labutti K."/>
            <person name="Salamov A."/>
            <person name="Andreopoulos B."/>
            <person name="Baker S.E."/>
            <person name="Barry K."/>
            <person name="Bills G."/>
            <person name="Bluhm B.H."/>
            <person name="Cannon C."/>
            <person name="Castanera R."/>
            <person name="Culley D.E."/>
            <person name="Daum C."/>
            <person name="Ezra D."/>
            <person name="Gonzalez J.B."/>
            <person name="Henrissat B."/>
            <person name="Kuo A."/>
            <person name="Liang C."/>
            <person name="Lipzen A."/>
            <person name="Lutzoni F."/>
            <person name="Magnuson J."/>
            <person name="Mondo S."/>
            <person name="Nolan M."/>
            <person name="Ohm R."/>
            <person name="Pangilinan J."/>
            <person name="Park H.-J."/>
            <person name="Ramirez L."/>
            <person name="Alfaro M."/>
            <person name="Sun H."/>
            <person name="Tritt A."/>
            <person name="Yoshinaga Y."/>
            <person name="Zwiers L.-H."/>
            <person name="Turgeon B.G."/>
            <person name="Goodwin S.B."/>
            <person name="Spatafora J.W."/>
            <person name="Crous P.W."/>
            <person name="Grigoriev I.V."/>
        </authorList>
    </citation>
    <scope>NUCLEOTIDE SEQUENCE</scope>
    <source>
        <strain evidence="1">P77</strain>
    </source>
</reference>
<gene>
    <name evidence="1" type="ORF">BDW02DRAFT_346840</name>
</gene>